<feature type="compositionally biased region" description="Polar residues" evidence="1">
    <location>
        <begin position="276"/>
        <end position="292"/>
    </location>
</feature>
<dbReference type="WBParaSite" id="PDA_v2.g6239.t1">
    <property type="protein sequence ID" value="PDA_v2.g6239.t1"/>
    <property type="gene ID" value="PDA_v2.g6239"/>
</dbReference>
<feature type="compositionally biased region" description="Acidic residues" evidence="1">
    <location>
        <begin position="143"/>
        <end position="157"/>
    </location>
</feature>
<protein>
    <submittedName>
        <fullName evidence="3">Uncharacterized protein</fullName>
    </submittedName>
</protein>
<feature type="region of interest" description="Disordered" evidence="1">
    <location>
        <begin position="141"/>
        <end position="192"/>
    </location>
</feature>
<feature type="compositionally biased region" description="Low complexity" evidence="1">
    <location>
        <begin position="262"/>
        <end position="273"/>
    </location>
</feature>
<evidence type="ECO:0000256" key="1">
    <source>
        <dbReference type="SAM" id="MobiDB-lite"/>
    </source>
</evidence>
<feature type="compositionally biased region" description="Acidic residues" evidence="1">
    <location>
        <begin position="308"/>
        <end position="323"/>
    </location>
</feature>
<feature type="compositionally biased region" description="Pro residues" evidence="1">
    <location>
        <begin position="245"/>
        <end position="256"/>
    </location>
</feature>
<sequence length="459" mass="51786">MDYPGFVPFVCNNTAYIFRDGSIYNVNKDENNLGTGDGVIGNFEPSKNICSNLKKVEAPLKTVLSDDAFYFIGGYHIGTDCVKPFGKIDISEVPSHYKPNEVVTALFKLVTAKSCAVKIEEILFSHSEGTFDPTSAIPISLEDQMDQNDDTKDDEDAKQDKSNDLFYSLSDPKFLNSDDTYPSPKLNEGVKPVNEEYPIPVARDYNVPESSKSKNGLPFYFGNDRTNNKPQTEPQTLPVQKQFQPSPPLTSSPPPGIALRRSSQNFSSDSDISYTPGFQISSVKANNPNSSKYHPMFSPKHSDVEISSNEDDEYDENPDEDEEYPFWPELDDHTFYSKQRNIICTNALNTASTENFSSNTNDQIFKDDNAVYREKQCKSGYAASDLDSKFDGKAPKEFMNNIEAWSHVYVGDRVQDVKSYSDRHLLFAKFEDFAITYYSDANTNEENFGVIFRKDKENL</sequence>
<dbReference type="Proteomes" id="UP000887578">
    <property type="component" value="Unplaced"/>
</dbReference>
<evidence type="ECO:0000313" key="2">
    <source>
        <dbReference type="Proteomes" id="UP000887578"/>
    </source>
</evidence>
<reference evidence="3" key="1">
    <citation type="submission" date="2022-11" db="UniProtKB">
        <authorList>
            <consortium name="WormBaseParasite"/>
        </authorList>
    </citation>
    <scope>IDENTIFICATION</scope>
</reference>
<keyword evidence="2" id="KW-1185">Reference proteome</keyword>
<name>A0A914QRV2_9BILA</name>
<feature type="region of interest" description="Disordered" evidence="1">
    <location>
        <begin position="204"/>
        <end position="323"/>
    </location>
</feature>
<feature type="compositionally biased region" description="Polar residues" evidence="1">
    <location>
        <begin position="224"/>
        <end position="244"/>
    </location>
</feature>
<evidence type="ECO:0000313" key="3">
    <source>
        <dbReference type="WBParaSite" id="PDA_v2.g6239.t1"/>
    </source>
</evidence>
<organism evidence="2 3">
    <name type="scientific">Panagrolaimus davidi</name>
    <dbReference type="NCBI Taxonomy" id="227884"/>
    <lineage>
        <taxon>Eukaryota</taxon>
        <taxon>Metazoa</taxon>
        <taxon>Ecdysozoa</taxon>
        <taxon>Nematoda</taxon>
        <taxon>Chromadorea</taxon>
        <taxon>Rhabditida</taxon>
        <taxon>Tylenchina</taxon>
        <taxon>Panagrolaimomorpha</taxon>
        <taxon>Panagrolaimoidea</taxon>
        <taxon>Panagrolaimidae</taxon>
        <taxon>Panagrolaimus</taxon>
    </lineage>
</organism>
<accession>A0A914QRV2</accession>
<dbReference type="AlphaFoldDB" id="A0A914QRV2"/>
<proteinExistence type="predicted"/>